<dbReference type="PANTHER" id="PTHR30401">
    <property type="entry name" value="TRNA 2-SELENOURIDINE SYNTHASE"/>
    <property type="match status" value="1"/>
</dbReference>
<dbReference type="RefSeq" id="WP_125136767.1">
    <property type="nucleotide sequence ID" value="NZ_LR130778.1"/>
</dbReference>
<dbReference type="PROSITE" id="PS50206">
    <property type="entry name" value="RHODANESE_3"/>
    <property type="match status" value="1"/>
</dbReference>
<gene>
    <name evidence="3" type="primary">selU</name>
    <name evidence="3" type="ORF">PATL70BA_1570</name>
</gene>
<dbReference type="KEGG" id="cbar:PATL70BA_1570"/>
<proteinExistence type="inferred from homology"/>
<dbReference type="NCBIfam" id="NF008751">
    <property type="entry name" value="PRK11784.1-3"/>
    <property type="match status" value="1"/>
</dbReference>
<dbReference type="PANTHER" id="PTHR30401:SF0">
    <property type="entry name" value="TRNA 2-SELENOURIDINE SYNTHASE"/>
    <property type="match status" value="1"/>
</dbReference>
<dbReference type="Pfam" id="PF00581">
    <property type="entry name" value="Rhodanese"/>
    <property type="match status" value="1"/>
</dbReference>
<evidence type="ECO:0000259" key="2">
    <source>
        <dbReference type="PROSITE" id="PS50206"/>
    </source>
</evidence>
<dbReference type="Proteomes" id="UP000279029">
    <property type="component" value="Chromosome"/>
</dbReference>
<reference evidence="3 4" key="1">
    <citation type="submission" date="2018-09" db="EMBL/GenBank/DDBJ databases">
        <authorList>
            <person name="Postec A."/>
        </authorList>
    </citation>
    <scope>NUCLEOTIDE SEQUENCE [LARGE SCALE GENOMIC DNA]</scope>
    <source>
        <strain evidence="3">70B-A</strain>
    </source>
</reference>
<protein>
    <submittedName>
        <fullName evidence="3">tRNA 2-selenouridine synthase</fullName>
        <ecNumber evidence="3">2.9.1.-</ecNumber>
    </submittedName>
</protein>
<dbReference type="OrthoDB" id="9808735at2"/>
<dbReference type="InterPro" id="IPR001763">
    <property type="entry name" value="Rhodanese-like_dom"/>
</dbReference>
<dbReference type="Pfam" id="PF26341">
    <property type="entry name" value="AAA_SelU"/>
    <property type="match status" value="1"/>
</dbReference>
<keyword evidence="4" id="KW-1185">Reference proteome</keyword>
<organism evidence="3 4">
    <name type="scientific">Petrocella atlantisensis</name>
    <dbReference type="NCBI Taxonomy" id="2173034"/>
    <lineage>
        <taxon>Bacteria</taxon>
        <taxon>Bacillati</taxon>
        <taxon>Bacillota</taxon>
        <taxon>Clostridia</taxon>
        <taxon>Lachnospirales</taxon>
        <taxon>Vallitaleaceae</taxon>
        <taxon>Petrocella</taxon>
    </lineage>
</organism>
<dbReference type="Gene3D" id="3.40.250.10">
    <property type="entry name" value="Rhodanese-like domain"/>
    <property type="match status" value="1"/>
</dbReference>
<dbReference type="InterPro" id="IPR058840">
    <property type="entry name" value="AAA_SelU"/>
</dbReference>
<dbReference type="InterPro" id="IPR017582">
    <property type="entry name" value="SelU"/>
</dbReference>
<accession>A0A3P7RXJ8</accession>
<keyword evidence="3" id="KW-0808">Transferase</keyword>
<dbReference type="NCBIfam" id="TIGR03167">
    <property type="entry name" value="tRNA_sel_U_synt"/>
    <property type="match status" value="1"/>
</dbReference>
<name>A0A3P7RXJ8_9FIRM</name>
<feature type="domain" description="Rhodanese" evidence="2">
    <location>
        <begin position="11"/>
        <end position="134"/>
    </location>
</feature>
<dbReference type="EC" id="2.9.1.-" evidence="3"/>
<sequence length="362" mass="41539">METSHDFLSIVLDERPLIDVRAPIEFQKGAFKHAVNLPIMNDEERHAVGIKYKEDGNAAATDLGYNLVSGEVKASRVTAWIQFIEENPTAMLYCFRGGSRSRISQEWLHDAGKDIIRLEGGYKAFRQYLLSELMPRAQIAKPIILGGCTGSGKTLILKDLKNAIDLEAIAHHRGSSFGHHIDEQPTQIDFENNLAYALIQHKSKGYKHVILEDEGKNVGKRFLPTDLVAHYKTGDYVIVEIPLEERVQITLQEYVIESQAHHIERFGEGQGLKLWYDYILASMHRLEKRFGGDRLKIVVELFKEAYDTQVISGTYICHEPWITMFLRDYYDPMYNFQMSKVQHHVVFKGNRDDVHSYLEALD</sequence>
<dbReference type="GO" id="GO:0002098">
    <property type="term" value="P:tRNA wobble uridine modification"/>
    <property type="evidence" value="ECO:0007669"/>
    <property type="project" value="InterPro"/>
</dbReference>
<dbReference type="SUPFAM" id="SSF52821">
    <property type="entry name" value="Rhodanese/Cell cycle control phosphatase"/>
    <property type="match status" value="1"/>
</dbReference>
<dbReference type="EMBL" id="LR130778">
    <property type="protein sequence ID" value="VDN47456.1"/>
    <property type="molecule type" value="Genomic_DNA"/>
</dbReference>
<dbReference type="HAMAP" id="MF_01622">
    <property type="entry name" value="tRNA_sel_U_synth"/>
    <property type="match status" value="1"/>
</dbReference>
<dbReference type="AlphaFoldDB" id="A0A3P7RXJ8"/>
<dbReference type="GO" id="GO:0043828">
    <property type="term" value="F:tRNA 2-selenouridine synthase activity"/>
    <property type="evidence" value="ECO:0007669"/>
    <property type="project" value="InterPro"/>
</dbReference>
<evidence type="ECO:0000256" key="1">
    <source>
        <dbReference type="ARBA" id="ARBA00023266"/>
    </source>
</evidence>
<keyword evidence="1" id="KW-0711">Selenium</keyword>
<dbReference type="SMART" id="SM00450">
    <property type="entry name" value="RHOD"/>
    <property type="match status" value="1"/>
</dbReference>
<evidence type="ECO:0000313" key="3">
    <source>
        <dbReference type="EMBL" id="VDN47456.1"/>
    </source>
</evidence>
<evidence type="ECO:0000313" key="4">
    <source>
        <dbReference type="Proteomes" id="UP000279029"/>
    </source>
</evidence>
<dbReference type="InterPro" id="IPR036873">
    <property type="entry name" value="Rhodanese-like_dom_sf"/>
</dbReference>